<dbReference type="Pfam" id="PF01451">
    <property type="entry name" value="LMWPc"/>
    <property type="match status" value="1"/>
</dbReference>
<dbReference type="SUPFAM" id="SSF52788">
    <property type="entry name" value="Phosphotyrosine protein phosphatases I"/>
    <property type="match status" value="1"/>
</dbReference>
<protein>
    <recommendedName>
        <fullName evidence="7">Phosphotyrosine protein phosphatase I domain-containing protein</fullName>
    </recommendedName>
</protein>
<dbReference type="RefSeq" id="WP_062820078.1">
    <property type="nucleotide sequence ID" value="NZ_CP014352.1"/>
</dbReference>
<proteinExistence type="inferred from homology"/>
<evidence type="ECO:0000313" key="9">
    <source>
        <dbReference type="EMBL" id="AOZ47628.1"/>
    </source>
</evidence>
<feature type="signal peptide" evidence="6">
    <location>
        <begin position="1"/>
        <end position="20"/>
    </location>
</feature>
<feature type="region of interest" description="Disordered" evidence="5">
    <location>
        <begin position="185"/>
        <end position="239"/>
    </location>
</feature>
<keyword evidence="2" id="KW-0378">Hydrolase</keyword>
<dbReference type="Proteomes" id="UP000178666">
    <property type="component" value="Chromosome"/>
</dbReference>
<evidence type="ECO:0000256" key="3">
    <source>
        <dbReference type="ARBA" id="ARBA00022912"/>
    </source>
</evidence>
<evidence type="ECO:0000313" key="10">
    <source>
        <dbReference type="Proteomes" id="UP000075221"/>
    </source>
</evidence>
<dbReference type="PANTHER" id="PTHR11717">
    <property type="entry name" value="LOW MOLECULAR WEIGHT PROTEIN TYROSINE PHOSPHATASE"/>
    <property type="match status" value="1"/>
</dbReference>
<evidence type="ECO:0000259" key="7">
    <source>
        <dbReference type="SMART" id="SM00226"/>
    </source>
</evidence>
<dbReference type="SMART" id="SM00226">
    <property type="entry name" value="LMWPc"/>
    <property type="match status" value="1"/>
</dbReference>
<reference evidence="8 10" key="2">
    <citation type="submission" date="2016-02" db="EMBL/GenBank/DDBJ databases">
        <title>Complete Genome Sequence of Propionibacterium acidipropionici ATCC 55737.</title>
        <authorList>
            <person name="Luna Flores C.H."/>
            <person name="Nielsen L.K."/>
            <person name="Marcellin E."/>
        </authorList>
    </citation>
    <scope>NUCLEOTIDE SEQUENCE [LARGE SCALE GENOMIC DNA]</scope>
    <source>
        <strain evidence="8 10">ATCC 55737</strain>
    </source>
</reference>
<dbReference type="InterPro" id="IPR017867">
    <property type="entry name" value="Tyr_phospatase_low_mol_wt"/>
</dbReference>
<evidence type="ECO:0000256" key="5">
    <source>
        <dbReference type="SAM" id="MobiDB-lite"/>
    </source>
</evidence>
<dbReference type="InterPro" id="IPR050438">
    <property type="entry name" value="LMW_PTPase"/>
</dbReference>
<feature type="active site" description="Nucleophile" evidence="4">
    <location>
        <position position="9"/>
    </location>
</feature>
<dbReference type="AlphaFoldDB" id="A0AAC8YHJ7"/>
<feature type="domain" description="Phosphotyrosine protein phosphatase I" evidence="7">
    <location>
        <begin position="3"/>
        <end position="185"/>
    </location>
</feature>
<keyword evidence="6" id="KW-0732">Signal</keyword>
<keyword evidence="11" id="KW-1185">Reference proteome</keyword>
<evidence type="ECO:0000313" key="8">
    <source>
        <dbReference type="EMBL" id="AMS06167.1"/>
    </source>
</evidence>
<dbReference type="EMBL" id="CP015970">
    <property type="protein sequence ID" value="AOZ47628.1"/>
    <property type="molecule type" value="Genomic_DNA"/>
</dbReference>
<accession>A0AAC8YHJ7</accession>
<comment type="similarity">
    <text evidence="1">Belongs to the low molecular weight phosphotyrosine protein phosphatase family.</text>
</comment>
<dbReference type="EMBL" id="CP014352">
    <property type="protein sequence ID" value="AMS06167.1"/>
    <property type="molecule type" value="Genomic_DNA"/>
</dbReference>
<feature type="compositionally biased region" description="Pro residues" evidence="5">
    <location>
        <begin position="191"/>
        <end position="203"/>
    </location>
</feature>
<evidence type="ECO:0000256" key="1">
    <source>
        <dbReference type="ARBA" id="ARBA00011063"/>
    </source>
</evidence>
<dbReference type="InterPro" id="IPR023485">
    <property type="entry name" value="Ptyr_pPase"/>
</dbReference>
<evidence type="ECO:0000313" key="11">
    <source>
        <dbReference type="Proteomes" id="UP000178666"/>
    </source>
</evidence>
<reference evidence="9 11" key="1">
    <citation type="journal article" date="2016" name="Plant Dis.">
        <title>Improved production of propionic acid using genome shuffling.</title>
        <authorList>
            <person name="Luna-Flores C.H."/>
            <person name="Palfreyman R.W."/>
            <person name="Kromer J.O."/>
            <person name="Nielsen L.K."/>
            <person name="Marcellin E."/>
        </authorList>
    </citation>
    <scope>NUCLEOTIDE SEQUENCE [LARGE SCALE GENOMIC DNA]</scope>
    <source>
        <strain evidence="9 11">F3E8</strain>
    </source>
</reference>
<dbReference type="Gene3D" id="3.40.50.2300">
    <property type="match status" value="1"/>
</dbReference>
<evidence type="ECO:0000256" key="2">
    <source>
        <dbReference type="ARBA" id="ARBA00022801"/>
    </source>
</evidence>
<dbReference type="Proteomes" id="UP000075221">
    <property type="component" value="Chromosome"/>
</dbReference>
<feature type="chain" id="PRO_5042257841" description="Phosphotyrosine protein phosphatase I domain-containing protein" evidence="6">
    <location>
        <begin position="21"/>
        <end position="239"/>
    </location>
</feature>
<name>A0AAC8YHJ7_9ACTN</name>
<gene>
    <name evidence="9" type="ORF">A8L58_14140</name>
    <name evidence="8" type="ORF">AXH35_12690</name>
</gene>
<sequence>MTFRILVVCAGNICRSPAAAQLLAAGLEDDTQVSSAGLDAMVGYGLDPDMAAAMRRAGITPQPHRARRLNPWLLEVADLVLTMDRTQRSRVLEFAPQMMNRTFPLREFALICSSLRDSGQLSWPARSAQESRLQEVAARAGDRDAGARVPVGSDVVIADPYRGTPADHDSAVHEIVDAVGAVLDAVRRGSPGPPPLPLHPAPPRRAARPRHILDDAGAAVTASSPGRAPRRTAGPSSPN</sequence>
<evidence type="ECO:0000256" key="6">
    <source>
        <dbReference type="SAM" id="SignalP"/>
    </source>
</evidence>
<keyword evidence="3" id="KW-0904">Protein phosphatase</keyword>
<dbReference type="PRINTS" id="PR00719">
    <property type="entry name" value="LMWPTPASE"/>
</dbReference>
<feature type="active site" evidence="4">
    <location>
        <position position="15"/>
    </location>
</feature>
<dbReference type="InterPro" id="IPR036196">
    <property type="entry name" value="Ptyr_pPase_sf"/>
</dbReference>
<dbReference type="PANTHER" id="PTHR11717:SF31">
    <property type="entry name" value="LOW MOLECULAR WEIGHT PROTEIN-TYROSINE-PHOSPHATASE ETP-RELATED"/>
    <property type="match status" value="1"/>
</dbReference>
<dbReference type="GO" id="GO:0004725">
    <property type="term" value="F:protein tyrosine phosphatase activity"/>
    <property type="evidence" value="ECO:0007669"/>
    <property type="project" value="InterPro"/>
</dbReference>
<organism evidence="8 10">
    <name type="scientific">Acidipropionibacterium acidipropionici</name>
    <dbReference type="NCBI Taxonomy" id="1748"/>
    <lineage>
        <taxon>Bacteria</taxon>
        <taxon>Bacillati</taxon>
        <taxon>Actinomycetota</taxon>
        <taxon>Actinomycetes</taxon>
        <taxon>Propionibacteriales</taxon>
        <taxon>Propionibacteriaceae</taxon>
        <taxon>Acidipropionibacterium</taxon>
    </lineage>
</organism>
<evidence type="ECO:0000256" key="4">
    <source>
        <dbReference type="PIRSR" id="PIRSR617867-1"/>
    </source>
</evidence>